<comment type="caution">
    <text evidence="3">The sequence shown here is derived from an EMBL/GenBank/DDBJ whole genome shotgun (WGS) entry which is preliminary data.</text>
</comment>
<dbReference type="InterPro" id="IPR046700">
    <property type="entry name" value="DUF6570"/>
</dbReference>
<name>E9FDJ9_METRA</name>
<dbReference type="KEGG" id="maj:MAA_10348"/>
<dbReference type="GO" id="GO:0004386">
    <property type="term" value="F:helicase activity"/>
    <property type="evidence" value="ECO:0007669"/>
    <property type="project" value="UniProtKB-KW"/>
</dbReference>
<dbReference type="GO" id="GO:0003677">
    <property type="term" value="F:DNA binding"/>
    <property type="evidence" value="ECO:0007669"/>
    <property type="project" value="InterPro"/>
</dbReference>
<keyword evidence="3" id="KW-0547">Nucleotide-binding</keyword>
<sequence length="1547" mass="179650">MDFQLAEVDKIFCSKCANFRAAAEFEVNKKGQRNRTCKRHSRKRALELHDWDSFTLLLRNWKKQRGRQVLDENYVFDLDALPVNFGSPRVLELAKHDGNYTGRGTLPRTEMNAAMHDMSVIIWKEGGFRFRHTGTNFQSLTYQYHCSQDSMHVKSYRSTVEEEKQRDGRRMTRFPCRSKLTMRPCFQNRTLSLSIHHQWHTPYEDIELSLLVQELINSLVSTKTPSEIYREIRQIPEGKPVTRHQVYYLWQKANAEIWQRDPDPFISATTLLSESSRYRDHHSIFTARNLRALAFFACEPIQKLRNTAPQLVMDSTFGTNSGGMDLFAVLSEVEGTGVPLAYCLVELLKPPQSQQAETKPVRADPGAMTYIIQQFLQRLKNFGFNPRCVAIDKDPAEITAVTTVWPGVKVQLCYWHAKRAVSTRLNSSKSTNTQNHYRPEDAQKLIPDLEICWGSLPIRRPVCHRFGDCRCPSKADTISEMGRLEPATKEDRDMVLEIFCRHFNLHPLIPDSNGTYKSSAIVHQECATEMYTWCKTRGYYRLWAYLYVNWYSPDQWKLWARAADPIEIPVVKTTMIVESHWRTLKHDYLHRFNRPRVDLVVWILTSRVLPDAVHRMTAISNGQFRIFKARWREAFKKHWRKEACKTVHPDKLKEYHTNPVNWNSATRKAKEKNPQGVAPAETRGRKRRVLGDADPNVRKAPRIAPNEPVRWDMASQHTKERMRSTAARERDNRYRRNHDLSPIPSHSPGVELQLPTFSSVSFPSQTPPPPTPPPALARAPISDMDWSNINAFHEYLCNQEMETCARCKERWFQMGLSNGVCGACLKRDRNLQAGEPFLFSRENNMDPGIVPDCLRDLTQMEEMVIAKAHCHMIMKRVRGHQYHYTGHAVCFWQSSVTFIDVLPSRPQHVDVVLLRPHGARMGEERYKRQFKNEFRVRRGYVEKALHWLKRHHPDYRDITISQTNLSTLPIDGDVSDQVLNIEESEDSEDKEPGRQGDGRACGEEDERGIDGDVPGPSQETVVPNLDIRQTEAELLEEAFNKRTKLGIAQAPAIRQTPIDELGRKHRLFAMCFPTLFPYGTADWHQGRMRNVSLADWAEHFLKFHDGRFGAHPRFRFLVFNMLMRKKAQEASGFWVKKRPDLLGLSLDELKELLGEEGTLLKSIVRSGATLTGTRPYWRQKENALKATARYFGTTGTVFCTWSCADHQWDDLHRHLPRYVQWRDGTDEDRRKIAWENVQRFPHIIAAWLDIRFKAFLKYVMTSFLGLHDYWFRYEWQARGTGHIHCIIWMRDSPAMGARTPEEREAFAQYWNKKVTAVNPNSTRPPDARNPASLPFIHICNTDEQVAIFMNRFQMHAKCVPGRCLRKSKATNCVECRFFFPRELQERALVTKSINKKSWMLGVERNVERLAQCSPVMALGWLANTDLQPAVTYKGLILYVAKYVSKPEIRSASYQELQEQVLPYVSDRRPIASLAARLLNKLIGERDWSAQEISHILLKIPQQKSTRQCMVLDCRPDQAQDRHIQFDHDEAGEDVVWWRALERFSTPL</sequence>
<keyword evidence="3" id="KW-0378">Hydrolase</keyword>
<dbReference type="EMBL" id="ADNJ02000031">
    <property type="protein sequence ID" value="EFY94196.2"/>
    <property type="molecule type" value="Genomic_DNA"/>
</dbReference>
<feature type="compositionally biased region" description="Basic and acidic residues" evidence="1">
    <location>
        <begin position="990"/>
        <end position="1002"/>
    </location>
</feature>
<dbReference type="Pfam" id="PF14214">
    <property type="entry name" value="Helitron_like_N"/>
    <property type="match status" value="1"/>
</dbReference>
<evidence type="ECO:0000313" key="4">
    <source>
        <dbReference type="Proteomes" id="UP000002498"/>
    </source>
</evidence>
<feature type="domain" description="SBP-type" evidence="2">
    <location>
        <begin position="1"/>
        <end position="46"/>
    </location>
</feature>
<dbReference type="OrthoDB" id="5153853at2759"/>
<reference evidence="3 4" key="2">
    <citation type="journal article" date="2014" name="Proc. Natl. Acad. Sci. U.S.A.">
        <title>Trajectory and genomic determinants of fungal-pathogen speciation and host adaptation.</title>
        <authorList>
            <person name="Hu X."/>
            <person name="Xiao G."/>
            <person name="Zheng P."/>
            <person name="Shang Y."/>
            <person name="Su Y."/>
            <person name="Zhang X."/>
            <person name="Liu X."/>
            <person name="Zhan S."/>
            <person name="St Leger R.J."/>
            <person name="Wang C."/>
        </authorList>
    </citation>
    <scope>GENOME REANNOTATION</scope>
    <source>
        <strain evidence="4">ARSEF 23 / ATCC MYA-3075</strain>
    </source>
</reference>
<feature type="region of interest" description="Disordered" evidence="1">
    <location>
        <begin position="983"/>
        <end position="1020"/>
    </location>
</feature>
<dbReference type="InterPro" id="IPR004333">
    <property type="entry name" value="SBP_dom"/>
</dbReference>
<dbReference type="RefSeq" id="XP_007826537.2">
    <property type="nucleotide sequence ID" value="XM_007828346.2"/>
</dbReference>
<evidence type="ECO:0000313" key="3">
    <source>
        <dbReference type="EMBL" id="EFY94196.2"/>
    </source>
</evidence>
<feature type="region of interest" description="Disordered" evidence="1">
    <location>
        <begin position="663"/>
        <end position="780"/>
    </location>
</feature>
<dbReference type="Pfam" id="PF20209">
    <property type="entry name" value="DUF6570"/>
    <property type="match status" value="1"/>
</dbReference>
<proteinExistence type="predicted"/>
<keyword evidence="3" id="KW-0067">ATP-binding</keyword>
<protein>
    <submittedName>
        <fullName evidence="3">ATP-dependent DNA helicase PIF1</fullName>
    </submittedName>
</protein>
<feature type="compositionally biased region" description="Pro residues" evidence="1">
    <location>
        <begin position="765"/>
        <end position="775"/>
    </location>
</feature>
<dbReference type="Proteomes" id="UP000002498">
    <property type="component" value="Unassembled WGS sequence"/>
</dbReference>
<keyword evidence="4" id="KW-1185">Reference proteome</keyword>
<accession>E9FDJ9</accession>
<evidence type="ECO:0000256" key="1">
    <source>
        <dbReference type="SAM" id="MobiDB-lite"/>
    </source>
</evidence>
<dbReference type="InterPro" id="IPR025476">
    <property type="entry name" value="Helitron_helicase-like"/>
</dbReference>
<reference evidence="3 4" key="1">
    <citation type="journal article" date="2011" name="PLoS Genet.">
        <title>Genome sequencing and comparative transcriptomics of the model entomopathogenic fungi Metarhizium anisopliae and M. acridum.</title>
        <authorList>
            <person name="Gao Q."/>
            <person name="Jin K."/>
            <person name="Ying S.H."/>
            <person name="Zhang Y."/>
            <person name="Xiao G."/>
            <person name="Shang Y."/>
            <person name="Duan Z."/>
            <person name="Hu X."/>
            <person name="Xie X.Q."/>
            <person name="Zhou G."/>
            <person name="Peng G."/>
            <person name="Luo Z."/>
            <person name="Huang W."/>
            <person name="Wang B."/>
            <person name="Fang W."/>
            <person name="Wang S."/>
            <person name="Zhong Y."/>
            <person name="Ma L.J."/>
            <person name="St Leger R.J."/>
            <person name="Zhao G.P."/>
            <person name="Pei Y."/>
            <person name="Feng M.G."/>
            <person name="Xia Y."/>
            <person name="Wang C."/>
        </authorList>
    </citation>
    <scope>NUCLEOTIDE SEQUENCE [LARGE SCALE GENOMIC DNA]</scope>
    <source>
        <strain evidence="4">ARSEF 23 / ATCC MYA-3075</strain>
    </source>
</reference>
<feature type="compositionally biased region" description="Low complexity" evidence="1">
    <location>
        <begin position="755"/>
        <end position="764"/>
    </location>
</feature>
<keyword evidence="3" id="KW-0347">Helicase</keyword>
<dbReference type="GeneID" id="19264634"/>
<organism evidence="3 4">
    <name type="scientific">Metarhizium robertsii (strain ARSEF 23 / ATCC MYA-3075)</name>
    <name type="common">Metarhizium anisopliae (strain ARSEF 23)</name>
    <dbReference type="NCBI Taxonomy" id="655844"/>
    <lineage>
        <taxon>Eukaryota</taxon>
        <taxon>Fungi</taxon>
        <taxon>Dikarya</taxon>
        <taxon>Ascomycota</taxon>
        <taxon>Pezizomycotina</taxon>
        <taxon>Sordariomycetes</taxon>
        <taxon>Hypocreomycetidae</taxon>
        <taxon>Hypocreales</taxon>
        <taxon>Clavicipitaceae</taxon>
        <taxon>Metarhizium</taxon>
    </lineage>
</organism>
<gene>
    <name evidence="3" type="ORF">MAA_10348</name>
</gene>
<evidence type="ECO:0000259" key="2">
    <source>
        <dbReference type="PROSITE" id="PS51141"/>
    </source>
</evidence>
<dbReference type="PROSITE" id="PS51141">
    <property type="entry name" value="ZF_SBP"/>
    <property type="match status" value="1"/>
</dbReference>
<dbReference type="HOGENOM" id="CLU_246541_0_0_1"/>
<feature type="compositionally biased region" description="Basic and acidic residues" evidence="1">
    <location>
        <begin position="717"/>
        <end position="739"/>
    </location>
</feature>